<organism evidence="2">
    <name type="scientific">Arundo donax</name>
    <name type="common">Giant reed</name>
    <name type="synonym">Donax arundinaceus</name>
    <dbReference type="NCBI Taxonomy" id="35708"/>
    <lineage>
        <taxon>Eukaryota</taxon>
        <taxon>Viridiplantae</taxon>
        <taxon>Streptophyta</taxon>
        <taxon>Embryophyta</taxon>
        <taxon>Tracheophyta</taxon>
        <taxon>Spermatophyta</taxon>
        <taxon>Magnoliopsida</taxon>
        <taxon>Liliopsida</taxon>
        <taxon>Poales</taxon>
        <taxon>Poaceae</taxon>
        <taxon>PACMAD clade</taxon>
        <taxon>Arundinoideae</taxon>
        <taxon>Arundineae</taxon>
        <taxon>Arundo</taxon>
    </lineage>
</organism>
<evidence type="ECO:0000256" key="1">
    <source>
        <dbReference type="SAM" id="MobiDB-lite"/>
    </source>
</evidence>
<feature type="region of interest" description="Disordered" evidence="1">
    <location>
        <begin position="84"/>
        <end position="121"/>
    </location>
</feature>
<proteinExistence type="predicted"/>
<dbReference type="EMBL" id="GBRH01208020">
    <property type="protein sequence ID" value="JAD89875.1"/>
    <property type="molecule type" value="Transcribed_RNA"/>
</dbReference>
<evidence type="ECO:0000313" key="2">
    <source>
        <dbReference type="EMBL" id="JAD89875.1"/>
    </source>
</evidence>
<dbReference type="AlphaFoldDB" id="A0A0A9DW35"/>
<reference evidence="2" key="1">
    <citation type="submission" date="2014-09" db="EMBL/GenBank/DDBJ databases">
        <authorList>
            <person name="Magalhaes I.L.F."/>
            <person name="Oliveira U."/>
            <person name="Santos F.R."/>
            <person name="Vidigal T.H.D.A."/>
            <person name="Brescovit A.D."/>
            <person name="Santos A.J."/>
        </authorList>
    </citation>
    <scope>NUCLEOTIDE SEQUENCE</scope>
    <source>
        <tissue evidence="2">Shoot tissue taken approximately 20 cm above the soil surface</tissue>
    </source>
</reference>
<reference evidence="2" key="2">
    <citation type="journal article" date="2015" name="Data Brief">
        <title>Shoot transcriptome of the giant reed, Arundo donax.</title>
        <authorList>
            <person name="Barrero R.A."/>
            <person name="Guerrero F.D."/>
            <person name="Moolhuijzen P."/>
            <person name="Goolsby J.A."/>
            <person name="Tidwell J."/>
            <person name="Bellgard S.E."/>
            <person name="Bellgard M.I."/>
        </authorList>
    </citation>
    <scope>NUCLEOTIDE SEQUENCE</scope>
    <source>
        <tissue evidence="2">Shoot tissue taken approximately 20 cm above the soil surface</tissue>
    </source>
</reference>
<accession>A0A0A9DW35</accession>
<name>A0A0A9DW35_ARUDO</name>
<feature type="region of interest" description="Disordered" evidence="1">
    <location>
        <begin position="23"/>
        <end position="44"/>
    </location>
</feature>
<sequence length="121" mass="13480">MSASWRKSLATFFSSANEKATSGFRAAADAPRRRASTSPGFDGSLRSSLRSLSNGLWILGVSGFTLEETLLTKELPLNQQFPIRNNLSLKPHHQQQQKQRDRAPDNQEEDYLSVSSAWVLS</sequence>
<protein>
    <submittedName>
        <fullName evidence="2">Uncharacterized protein</fullName>
    </submittedName>
</protein>